<keyword evidence="2" id="KW-0677">Repeat</keyword>
<dbReference type="AlphaFoldDB" id="A0A3M7PRD0"/>
<feature type="repeat" description="FG-GAP" evidence="4">
    <location>
        <begin position="246"/>
        <end position="308"/>
    </location>
</feature>
<evidence type="ECO:0000256" key="5">
    <source>
        <dbReference type="RuleBase" id="RU003762"/>
    </source>
</evidence>
<protein>
    <submittedName>
        <fullName evidence="6">Integrin alpha pat</fullName>
    </submittedName>
</protein>
<dbReference type="GO" id="GO:0008305">
    <property type="term" value="C:integrin complex"/>
    <property type="evidence" value="ECO:0007669"/>
    <property type="project" value="InterPro"/>
</dbReference>
<dbReference type="GO" id="GO:0007229">
    <property type="term" value="P:integrin-mediated signaling pathway"/>
    <property type="evidence" value="ECO:0007669"/>
    <property type="project" value="UniProtKB-KW"/>
</dbReference>
<dbReference type="Pfam" id="PF01839">
    <property type="entry name" value="FG-GAP"/>
    <property type="match status" value="1"/>
</dbReference>
<evidence type="ECO:0000256" key="1">
    <source>
        <dbReference type="ARBA" id="ARBA00022729"/>
    </source>
</evidence>
<keyword evidence="5" id="KW-0675">Receptor</keyword>
<dbReference type="PANTHER" id="PTHR23220:SF133">
    <property type="entry name" value="INTEGRIN ALPHA-PS2"/>
    <property type="match status" value="1"/>
</dbReference>
<evidence type="ECO:0000313" key="6">
    <source>
        <dbReference type="EMBL" id="RNA01315.1"/>
    </source>
</evidence>
<evidence type="ECO:0000256" key="4">
    <source>
        <dbReference type="PROSITE-ProRule" id="PRU00803"/>
    </source>
</evidence>
<dbReference type="STRING" id="10195.A0A3M7PRD0"/>
<dbReference type="Gene3D" id="2.130.10.130">
    <property type="entry name" value="Integrin alpha, N-terminal"/>
    <property type="match status" value="1"/>
</dbReference>
<dbReference type="PRINTS" id="PR01185">
    <property type="entry name" value="INTEGRINA"/>
</dbReference>
<keyword evidence="7" id="KW-1185">Reference proteome</keyword>
<dbReference type="Gene3D" id="2.60.40.1460">
    <property type="entry name" value="Integrin domains. Chain A, domain 2"/>
    <property type="match status" value="1"/>
</dbReference>
<feature type="repeat" description="FG-GAP" evidence="4">
    <location>
        <begin position="1"/>
        <end position="63"/>
    </location>
</feature>
<dbReference type="InterPro" id="IPR013519">
    <property type="entry name" value="Int_alpha_beta-p"/>
</dbReference>
<keyword evidence="5" id="KW-0130">Cell adhesion</keyword>
<dbReference type="PROSITE" id="PS51470">
    <property type="entry name" value="FG_GAP"/>
    <property type="match status" value="3"/>
</dbReference>
<comment type="caution">
    <text evidence="6">The sequence shown here is derived from an EMBL/GenBank/DDBJ whole genome shotgun (WGS) entry which is preliminary data.</text>
</comment>
<dbReference type="InterPro" id="IPR000413">
    <property type="entry name" value="Integrin_alpha"/>
</dbReference>
<keyword evidence="1" id="KW-0732">Signal</keyword>
<name>A0A3M7PRD0_BRAPC</name>
<dbReference type="InterPro" id="IPR013517">
    <property type="entry name" value="FG-GAP"/>
</dbReference>
<evidence type="ECO:0000256" key="3">
    <source>
        <dbReference type="ARBA" id="ARBA00023180"/>
    </source>
</evidence>
<dbReference type="Proteomes" id="UP000276133">
    <property type="component" value="Unassembled WGS sequence"/>
</dbReference>
<comment type="subcellular location">
    <subcellularLocation>
        <location evidence="5">Membrane</location>
        <topology evidence="5">Single-pass type I membrane protein</topology>
    </subcellularLocation>
</comment>
<dbReference type="InterPro" id="IPR028994">
    <property type="entry name" value="Integrin_alpha_N"/>
</dbReference>
<dbReference type="GO" id="GO:0005178">
    <property type="term" value="F:integrin binding"/>
    <property type="evidence" value="ECO:0007669"/>
    <property type="project" value="TreeGrafter"/>
</dbReference>
<evidence type="ECO:0000313" key="7">
    <source>
        <dbReference type="Proteomes" id="UP000276133"/>
    </source>
</evidence>
<dbReference type="GO" id="GO:0009897">
    <property type="term" value="C:external side of plasma membrane"/>
    <property type="evidence" value="ECO:0007669"/>
    <property type="project" value="TreeGrafter"/>
</dbReference>
<sequence>MHSPVFAKDTYFGYSVAGYKVDSDSWILVGAPLTERERFHGQLTRSREGAVYRCRINTPNSCFMLPFDKKDWSEVRDHYGIYYSENKTDQLLGSTLLVNDDIIMACAPNYKYVTRMLGQDEFRYEPTGTCFTLRDKMRKFEEHSPCRNSLWGHHRQGYCQAGFSAAISKNDSSLFITGPGAWYWQGMEIRHKYPSRSGEGKNDDSYRGYALDIAHFDNDIYEDMVVSSPRANNCKGYIEIFSSNFRLLHKIDGDQIGAYFGSSLIAVDLNNDFATDIVVGSPMFKKDTENYDIGRVDVFIRDKKSNGFVYKRVTLYGLKSRSRFGSAICKLGDINDDGFNAIAAPYDGEDSSGIKRIRDESESEITWLLIKKDHVYSIEMIIKGSDYGLKTFGFSLSGGLDLDGNEYPDLIVGAYKSNSVAYIRTKSVIKTIIITQTNPRVIDFDSEENYCDTNRTQFCVQFEYCVEYFEIAMKLELDIDKFQNKSLIRALFNETKSYNLIRNYTFKSEARTCFSQVVTIKNFQAIYYNSLMRLIVPYSLVRLCCTIS</sequence>
<dbReference type="GO" id="GO:0007160">
    <property type="term" value="P:cell-matrix adhesion"/>
    <property type="evidence" value="ECO:0007669"/>
    <property type="project" value="TreeGrafter"/>
</dbReference>
<dbReference type="OrthoDB" id="5317514at2759"/>
<accession>A0A3M7PRD0</accession>
<keyword evidence="5 6" id="KW-0401">Integrin</keyword>
<dbReference type="PANTHER" id="PTHR23220">
    <property type="entry name" value="INTEGRIN ALPHA"/>
    <property type="match status" value="1"/>
</dbReference>
<dbReference type="SUPFAM" id="SSF69318">
    <property type="entry name" value="Integrin alpha N-terminal domain"/>
    <property type="match status" value="1"/>
</dbReference>
<dbReference type="GO" id="GO:0033627">
    <property type="term" value="P:cell adhesion mediated by integrin"/>
    <property type="evidence" value="ECO:0007669"/>
    <property type="project" value="TreeGrafter"/>
</dbReference>
<proteinExistence type="inferred from homology"/>
<evidence type="ECO:0000256" key="2">
    <source>
        <dbReference type="ARBA" id="ARBA00022737"/>
    </source>
</evidence>
<comment type="similarity">
    <text evidence="5">Belongs to the integrin alpha chain family.</text>
</comment>
<keyword evidence="3" id="KW-0325">Glycoprotein</keyword>
<reference evidence="6 7" key="1">
    <citation type="journal article" date="2018" name="Sci. Rep.">
        <title>Genomic signatures of local adaptation to the degree of environmental predictability in rotifers.</title>
        <authorList>
            <person name="Franch-Gras L."/>
            <person name="Hahn C."/>
            <person name="Garcia-Roger E.M."/>
            <person name="Carmona M.J."/>
            <person name="Serra M."/>
            <person name="Gomez A."/>
        </authorList>
    </citation>
    <scope>NUCLEOTIDE SEQUENCE [LARGE SCALE GENOMIC DNA]</scope>
    <source>
        <strain evidence="6">HYR1</strain>
    </source>
</reference>
<dbReference type="GO" id="GO:0098609">
    <property type="term" value="P:cell-cell adhesion"/>
    <property type="evidence" value="ECO:0007669"/>
    <property type="project" value="TreeGrafter"/>
</dbReference>
<feature type="repeat" description="FG-GAP" evidence="4">
    <location>
        <begin position="379"/>
        <end position="440"/>
    </location>
</feature>
<gene>
    <name evidence="6" type="ORF">BpHYR1_020598</name>
</gene>
<dbReference type="EMBL" id="REGN01009371">
    <property type="protein sequence ID" value="RNA01315.1"/>
    <property type="molecule type" value="Genomic_DNA"/>
</dbReference>
<organism evidence="6 7">
    <name type="scientific">Brachionus plicatilis</name>
    <name type="common">Marine rotifer</name>
    <name type="synonym">Brachionus muelleri</name>
    <dbReference type="NCBI Taxonomy" id="10195"/>
    <lineage>
        <taxon>Eukaryota</taxon>
        <taxon>Metazoa</taxon>
        <taxon>Spiralia</taxon>
        <taxon>Gnathifera</taxon>
        <taxon>Rotifera</taxon>
        <taxon>Eurotatoria</taxon>
        <taxon>Monogononta</taxon>
        <taxon>Pseudotrocha</taxon>
        <taxon>Ploima</taxon>
        <taxon>Brachionidae</taxon>
        <taxon>Brachionus</taxon>
    </lineage>
</organism>
<dbReference type="SMART" id="SM00191">
    <property type="entry name" value="Int_alpha"/>
    <property type="match status" value="5"/>
</dbReference>